<reference evidence="1" key="1">
    <citation type="submission" date="2021-03" db="EMBL/GenBank/DDBJ databases">
        <title>Draft genome sequence of rust myrtle Austropuccinia psidii MF-1, a brazilian biotype.</title>
        <authorList>
            <person name="Quecine M.C."/>
            <person name="Pachon D.M.R."/>
            <person name="Bonatelli M.L."/>
            <person name="Correr F.H."/>
            <person name="Franceschini L.M."/>
            <person name="Leite T.F."/>
            <person name="Margarido G.R.A."/>
            <person name="Almeida C.A."/>
            <person name="Ferrarezi J.A."/>
            <person name="Labate C.A."/>
        </authorList>
    </citation>
    <scope>NUCLEOTIDE SEQUENCE</scope>
    <source>
        <strain evidence="1">MF-1</strain>
    </source>
</reference>
<dbReference type="AlphaFoldDB" id="A0A9Q3HAI5"/>
<gene>
    <name evidence="1" type="ORF">O181_034740</name>
</gene>
<accession>A0A9Q3HAI5</accession>
<comment type="caution">
    <text evidence="1">The sequence shown here is derived from an EMBL/GenBank/DDBJ whole genome shotgun (WGS) entry which is preliminary data.</text>
</comment>
<keyword evidence="2" id="KW-1185">Reference proteome</keyword>
<name>A0A9Q3HAI5_9BASI</name>
<protein>
    <submittedName>
        <fullName evidence="1">Uncharacterized protein</fullName>
    </submittedName>
</protein>
<sequence length="99" mass="10757">MTLVSKIPNAFIGLISLFNFMPSIGNNWSSKLGTQVLRKDLPTQEQKAPASSKRLVGVLSITTSVIHELPCNNHPSGVRVFIHTPTQTPQISKSSICIS</sequence>
<organism evidence="1 2">
    <name type="scientific">Austropuccinia psidii MF-1</name>
    <dbReference type="NCBI Taxonomy" id="1389203"/>
    <lineage>
        <taxon>Eukaryota</taxon>
        <taxon>Fungi</taxon>
        <taxon>Dikarya</taxon>
        <taxon>Basidiomycota</taxon>
        <taxon>Pucciniomycotina</taxon>
        <taxon>Pucciniomycetes</taxon>
        <taxon>Pucciniales</taxon>
        <taxon>Sphaerophragmiaceae</taxon>
        <taxon>Austropuccinia</taxon>
    </lineage>
</organism>
<evidence type="ECO:0000313" key="2">
    <source>
        <dbReference type="Proteomes" id="UP000765509"/>
    </source>
</evidence>
<feature type="non-terminal residue" evidence="1">
    <location>
        <position position="99"/>
    </location>
</feature>
<dbReference type="Proteomes" id="UP000765509">
    <property type="component" value="Unassembled WGS sequence"/>
</dbReference>
<proteinExistence type="predicted"/>
<dbReference type="EMBL" id="AVOT02012878">
    <property type="protein sequence ID" value="MBW0495025.1"/>
    <property type="molecule type" value="Genomic_DNA"/>
</dbReference>
<evidence type="ECO:0000313" key="1">
    <source>
        <dbReference type="EMBL" id="MBW0495025.1"/>
    </source>
</evidence>